<name>A0A6J1H2Y6_CUCMO</name>
<feature type="region of interest" description="Disordered" evidence="3">
    <location>
        <begin position="136"/>
        <end position="158"/>
    </location>
</feature>
<evidence type="ECO:0000256" key="1">
    <source>
        <dbReference type="ARBA" id="ARBA00006484"/>
    </source>
</evidence>
<dbReference type="InterPro" id="IPR002347">
    <property type="entry name" value="SDR_fam"/>
</dbReference>
<dbReference type="KEGG" id="cmos:111460000"/>
<sequence length="158" mass="17500">MCVNVKGVALGIKHMTPMKIPRATGCIISTTSVAGVSGGMGPHAYTTSKHAIVGLTKNTACELGRYGIRVNCILPFGVAKTMLMNAWRDDGNECMNFGILSPAEVDQMEEFVRGLTNLKDPTMRCEREVEGDLRLRDLERRDDKKTKTEGLRKREKIE</sequence>
<evidence type="ECO:0000313" key="5">
    <source>
        <dbReference type="RefSeq" id="XP_022958847.1"/>
    </source>
</evidence>
<dbReference type="PANTHER" id="PTHR43180">
    <property type="entry name" value="3-OXOACYL-(ACYL-CARRIER-PROTEIN) REDUCTASE (AFU_ORTHOLOGUE AFUA_6G11210)"/>
    <property type="match status" value="1"/>
</dbReference>
<evidence type="ECO:0000256" key="2">
    <source>
        <dbReference type="ARBA" id="ARBA00023002"/>
    </source>
</evidence>
<dbReference type="PANTHER" id="PTHR43180:SF41">
    <property type="entry name" value="SHORT-CHAIN DEHYDROGENASE REDUCTASE 2A"/>
    <property type="match status" value="1"/>
</dbReference>
<dbReference type="SUPFAM" id="SSF51735">
    <property type="entry name" value="NAD(P)-binding Rossmann-fold domains"/>
    <property type="match status" value="1"/>
</dbReference>
<dbReference type="GO" id="GO:0016491">
    <property type="term" value="F:oxidoreductase activity"/>
    <property type="evidence" value="ECO:0007669"/>
    <property type="project" value="UniProtKB-KW"/>
</dbReference>
<dbReference type="InterPro" id="IPR036291">
    <property type="entry name" value="NAD(P)-bd_dom_sf"/>
</dbReference>
<dbReference type="PRINTS" id="PR00081">
    <property type="entry name" value="GDHRDH"/>
</dbReference>
<reference evidence="5" key="1">
    <citation type="submission" date="2025-08" db="UniProtKB">
        <authorList>
            <consortium name="RefSeq"/>
        </authorList>
    </citation>
    <scope>IDENTIFICATION</scope>
    <source>
        <tissue evidence="5">Young leaves</tissue>
    </source>
</reference>
<keyword evidence="4" id="KW-1185">Reference proteome</keyword>
<dbReference type="Pfam" id="PF00106">
    <property type="entry name" value="adh_short"/>
    <property type="match status" value="1"/>
</dbReference>
<dbReference type="Proteomes" id="UP000504609">
    <property type="component" value="Unplaced"/>
</dbReference>
<accession>A0A6J1H2Y6</accession>
<dbReference type="AlphaFoldDB" id="A0A6J1H2Y6"/>
<keyword evidence="2" id="KW-0560">Oxidoreductase</keyword>
<dbReference type="Gene3D" id="3.40.50.720">
    <property type="entry name" value="NAD(P)-binding Rossmann-like Domain"/>
    <property type="match status" value="1"/>
</dbReference>
<evidence type="ECO:0000256" key="3">
    <source>
        <dbReference type="SAM" id="MobiDB-lite"/>
    </source>
</evidence>
<protein>
    <submittedName>
        <fullName evidence="5">Short-chain dehydrogenase reductase 2a-like</fullName>
    </submittedName>
</protein>
<dbReference type="RefSeq" id="XP_022958847.1">
    <property type="nucleotide sequence ID" value="XM_023103079.1"/>
</dbReference>
<dbReference type="GeneID" id="111460000"/>
<evidence type="ECO:0000313" key="4">
    <source>
        <dbReference type="Proteomes" id="UP000504609"/>
    </source>
</evidence>
<comment type="similarity">
    <text evidence="1">Belongs to the short-chain dehydrogenases/reductases (SDR) family.</text>
</comment>
<organism evidence="4 5">
    <name type="scientific">Cucurbita moschata</name>
    <name type="common">Winter crookneck squash</name>
    <name type="synonym">Cucurbita pepo var. moschata</name>
    <dbReference type="NCBI Taxonomy" id="3662"/>
    <lineage>
        <taxon>Eukaryota</taxon>
        <taxon>Viridiplantae</taxon>
        <taxon>Streptophyta</taxon>
        <taxon>Embryophyta</taxon>
        <taxon>Tracheophyta</taxon>
        <taxon>Spermatophyta</taxon>
        <taxon>Magnoliopsida</taxon>
        <taxon>eudicotyledons</taxon>
        <taxon>Gunneridae</taxon>
        <taxon>Pentapetalae</taxon>
        <taxon>rosids</taxon>
        <taxon>fabids</taxon>
        <taxon>Cucurbitales</taxon>
        <taxon>Cucurbitaceae</taxon>
        <taxon>Cucurbiteae</taxon>
        <taxon>Cucurbita</taxon>
    </lineage>
</organism>
<gene>
    <name evidence="5" type="primary">LOC111460000</name>
</gene>
<proteinExistence type="inferred from homology"/>